<dbReference type="Gene3D" id="1.50.10.10">
    <property type="match status" value="1"/>
</dbReference>
<evidence type="ECO:0000256" key="1">
    <source>
        <dbReference type="SAM" id="MobiDB-lite"/>
    </source>
</evidence>
<name>A0A9E2L6P3_9BACT</name>
<proteinExistence type="predicted"/>
<accession>A0A9E2L6P3</accession>
<gene>
    <name evidence="4" type="ORF">H9789_08835</name>
</gene>
<reference evidence="4" key="1">
    <citation type="journal article" date="2021" name="PeerJ">
        <title>Extensive microbial diversity within the chicken gut microbiome revealed by metagenomics and culture.</title>
        <authorList>
            <person name="Gilroy R."/>
            <person name="Ravi A."/>
            <person name="Getino M."/>
            <person name="Pursley I."/>
            <person name="Horton D.L."/>
            <person name="Alikhan N.F."/>
            <person name="Baker D."/>
            <person name="Gharbi K."/>
            <person name="Hall N."/>
            <person name="Watson M."/>
            <person name="Adriaenssens E.M."/>
            <person name="Foster-Nyarko E."/>
            <person name="Jarju S."/>
            <person name="Secka A."/>
            <person name="Antonio M."/>
            <person name="Oren A."/>
            <person name="Chaudhuri R.R."/>
            <person name="La Ragione R."/>
            <person name="Hildebrand F."/>
            <person name="Pallen M.J."/>
        </authorList>
    </citation>
    <scope>NUCLEOTIDE SEQUENCE</scope>
    <source>
        <strain evidence="4">G3-2149</strain>
    </source>
</reference>
<dbReference type="Proteomes" id="UP000823865">
    <property type="component" value="Unassembled WGS sequence"/>
</dbReference>
<dbReference type="Gene3D" id="2.70.98.50">
    <property type="entry name" value="putative glycoside hydrolase family protein from bacillus halodurans"/>
    <property type="match status" value="1"/>
</dbReference>
<feature type="region of interest" description="Disordered" evidence="1">
    <location>
        <begin position="165"/>
        <end position="190"/>
    </location>
</feature>
<dbReference type="SUPFAM" id="SSF48208">
    <property type="entry name" value="Six-hairpin glycosidases"/>
    <property type="match status" value="1"/>
</dbReference>
<organism evidence="4 5">
    <name type="scientific">Candidatus Paraprevotella stercoravium</name>
    <dbReference type="NCBI Taxonomy" id="2838725"/>
    <lineage>
        <taxon>Bacteria</taxon>
        <taxon>Pseudomonadati</taxon>
        <taxon>Bacteroidota</taxon>
        <taxon>Bacteroidia</taxon>
        <taxon>Bacteroidales</taxon>
        <taxon>Prevotellaceae</taxon>
        <taxon>Paraprevotella</taxon>
    </lineage>
</organism>
<evidence type="ECO:0000313" key="5">
    <source>
        <dbReference type="Proteomes" id="UP000823865"/>
    </source>
</evidence>
<dbReference type="InterPro" id="IPR013780">
    <property type="entry name" value="Glyco_hydro_b"/>
</dbReference>
<dbReference type="InterPro" id="IPR012341">
    <property type="entry name" value="6hp_glycosidase-like_sf"/>
</dbReference>
<dbReference type="PANTHER" id="PTHR31084">
    <property type="entry name" value="ALPHA-L-FUCOSIDASE 2"/>
    <property type="match status" value="1"/>
</dbReference>
<dbReference type="Gene3D" id="2.60.40.1180">
    <property type="entry name" value="Golgi alpha-mannosidase II"/>
    <property type="match status" value="1"/>
</dbReference>
<dbReference type="GO" id="GO:0004560">
    <property type="term" value="F:alpha-L-fucosidase activity"/>
    <property type="evidence" value="ECO:0007669"/>
    <property type="project" value="TreeGrafter"/>
</dbReference>
<feature type="domain" description="Glycosyl hydrolase family 95 catalytic" evidence="3">
    <location>
        <begin position="324"/>
        <end position="589"/>
    </location>
</feature>
<dbReference type="AlphaFoldDB" id="A0A9E2L6P3"/>
<evidence type="ECO:0000259" key="2">
    <source>
        <dbReference type="Pfam" id="PF21307"/>
    </source>
</evidence>
<dbReference type="GO" id="GO:0005975">
    <property type="term" value="P:carbohydrate metabolic process"/>
    <property type="evidence" value="ECO:0007669"/>
    <property type="project" value="InterPro"/>
</dbReference>
<reference evidence="4" key="2">
    <citation type="submission" date="2021-04" db="EMBL/GenBank/DDBJ databases">
        <authorList>
            <person name="Gilroy R."/>
        </authorList>
    </citation>
    <scope>NUCLEOTIDE SEQUENCE</scope>
    <source>
        <strain evidence="4">G3-2149</strain>
    </source>
</reference>
<evidence type="ECO:0000259" key="3">
    <source>
        <dbReference type="Pfam" id="PF22124"/>
    </source>
</evidence>
<evidence type="ECO:0008006" key="6">
    <source>
        <dbReference type="Google" id="ProtNLM"/>
    </source>
</evidence>
<dbReference type="Pfam" id="PF21307">
    <property type="entry name" value="Glyco_hydro_95_C"/>
    <property type="match status" value="1"/>
</dbReference>
<comment type="caution">
    <text evidence="4">The sequence shown here is derived from an EMBL/GenBank/DDBJ whole genome shotgun (WGS) entry which is preliminary data.</text>
</comment>
<dbReference type="InterPro" id="IPR008928">
    <property type="entry name" value="6-hairpin_glycosidase_sf"/>
</dbReference>
<sequence>MKKITFVIKLCLLIVLLPQTIKGQVLPEREKTTLALNWELFMNRQNMVWEVLPTTRNEAPFMGNGKLGLLIYKDPQNNALLFATGHAEATNHLKDASILGGELLPTGNFILTPKGKILRGHMTLDLWNAETTTEIWTDQGRINIISFVHADDQMIINRITTEGNEPQPEWTWKPASNEQKSQSRKRRYKRRFVRSNTYPEGGISTFKSNSGGETAALWYLSRQKENNTLYITINHAYPDTLATELGKNEFRMILRKGYKRARNSHRNWWHNFYSASFVSLPDAAVENFYWAQMYKMGSSMREDGIGIIHGEPYAIYKQWPNRLWNFNVHSIYIPINGTNHNELALPLEKAFYDTTGENGDTTSTWKKILTRLSRKNNNIQSPVINEKEIENGQLVWACQNLWTIYRHKMDDNLLRYKLYPLLREATNRYINQLHESDGTYHLTTFYHRGKDTVTDNNFDLAMLRWGCQTMLSMSRRLQIEDPQITLWQRILKRLTPLNTQHGILTPDLIHPELPLHLLSIYPLYTLNVEVKENRPLIRKSITDWIKKNECTNNFPFVTAASLYATERNGNKALEQLHKMIHNQVECNSTTNADDYTPGLAGAQAILNMLIQSWNGIIRVFPAISDKWQDIAFYHLRTEGAFLVSAKKEKGQTTFVEVTNTAGELCTIELDFDNPVFDTSRRIRITRIGKRTYNIPIRKGESVRIYPQKSHPDFEIRSVKNGAGNFFGKKR</sequence>
<dbReference type="EMBL" id="JAHLFU010000184">
    <property type="protein sequence ID" value="MBU3853900.1"/>
    <property type="molecule type" value="Genomic_DNA"/>
</dbReference>
<dbReference type="PANTHER" id="PTHR31084:SF0">
    <property type="entry name" value="ALPHA-L-FUCOSIDASE 2"/>
    <property type="match status" value="1"/>
</dbReference>
<evidence type="ECO:0000313" key="4">
    <source>
        <dbReference type="EMBL" id="MBU3853900.1"/>
    </source>
</evidence>
<protein>
    <recommendedName>
        <fullName evidence="6">Alpha-L-fucosidase</fullName>
    </recommendedName>
</protein>
<feature type="domain" description="Alpha fucosidase A-like C-terminal" evidence="2">
    <location>
        <begin position="611"/>
        <end position="703"/>
    </location>
</feature>
<dbReference type="InterPro" id="IPR054363">
    <property type="entry name" value="GH95_cat"/>
</dbReference>
<dbReference type="Pfam" id="PF22124">
    <property type="entry name" value="Glyco_hydro_95_cat"/>
    <property type="match status" value="1"/>
</dbReference>
<dbReference type="InterPro" id="IPR049053">
    <property type="entry name" value="AFCA-like_C"/>
</dbReference>